<evidence type="ECO:0000256" key="4">
    <source>
        <dbReference type="ARBA" id="ARBA00022833"/>
    </source>
</evidence>
<dbReference type="OrthoDB" id="3799637at2759"/>
<dbReference type="GO" id="GO:0043565">
    <property type="term" value="F:sequence-specific DNA binding"/>
    <property type="evidence" value="ECO:0007669"/>
    <property type="project" value="TreeGrafter"/>
</dbReference>
<evidence type="ECO:0000256" key="5">
    <source>
        <dbReference type="PROSITE-ProRule" id="PRU00042"/>
    </source>
</evidence>
<dbReference type="Gene3D" id="3.30.160.60">
    <property type="entry name" value="Classic Zinc Finger"/>
    <property type="match status" value="1"/>
</dbReference>
<dbReference type="SMART" id="SM00355">
    <property type="entry name" value="ZnF_C2H2"/>
    <property type="match status" value="3"/>
</dbReference>
<evidence type="ECO:0000256" key="1">
    <source>
        <dbReference type="ARBA" id="ARBA00022723"/>
    </source>
</evidence>
<keyword evidence="9" id="KW-1185">Reference proteome</keyword>
<protein>
    <recommendedName>
        <fullName evidence="7">C2H2-type domain-containing protein</fullName>
    </recommendedName>
</protein>
<feature type="domain" description="C2H2-type" evidence="7">
    <location>
        <begin position="409"/>
        <end position="438"/>
    </location>
</feature>
<dbReference type="InterPro" id="IPR036236">
    <property type="entry name" value="Znf_C2H2_sf"/>
</dbReference>
<reference evidence="8" key="1">
    <citation type="journal article" date="2020" name="Stud. Mycol.">
        <title>101 Dothideomycetes genomes: a test case for predicting lifestyles and emergence of pathogens.</title>
        <authorList>
            <person name="Haridas S."/>
            <person name="Albert R."/>
            <person name="Binder M."/>
            <person name="Bloem J."/>
            <person name="Labutti K."/>
            <person name="Salamov A."/>
            <person name="Andreopoulos B."/>
            <person name="Baker S."/>
            <person name="Barry K."/>
            <person name="Bills G."/>
            <person name="Bluhm B."/>
            <person name="Cannon C."/>
            <person name="Castanera R."/>
            <person name="Culley D."/>
            <person name="Daum C."/>
            <person name="Ezra D."/>
            <person name="Gonzalez J."/>
            <person name="Henrissat B."/>
            <person name="Kuo A."/>
            <person name="Liang C."/>
            <person name="Lipzen A."/>
            <person name="Lutzoni F."/>
            <person name="Magnuson J."/>
            <person name="Mondo S."/>
            <person name="Nolan M."/>
            <person name="Ohm R."/>
            <person name="Pangilinan J."/>
            <person name="Park H.-J."/>
            <person name="Ramirez L."/>
            <person name="Alfaro M."/>
            <person name="Sun H."/>
            <person name="Tritt A."/>
            <person name="Yoshinaga Y."/>
            <person name="Zwiers L.-H."/>
            <person name="Turgeon B."/>
            <person name="Goodwin S."/>
            <person name="Spatafora J."/>
            <person name="Crous P."/>
            <person name="Grigoriev I."/>
        </authorList>
    </citation>
    <scope>NUCLEOTIDE SEQUENCE</scope>
    <source>
        <strain evidence="8">HMLAC05119</strain>
    </source>
</reference>
<proteinExistence type="predicted"/>
<evidence type="ECO:0000256" key="3">
    <source>
        <dbReference type="ARBA" id="ARBA00022771"/>
    </source>
</evidence>
<dbReference type="PROSITE" id="PS00028">
    <property type="entry name" value="ZINC_FINGER_C2H2_1"/>
    <property type="match status" value="1"/>
</dbReference>
<dbReference type="GO" id="GO:0005634">
    <property type="term" value="C:nucleus"/>
    <property type="evidence" value="ECO:0007669"/>
    <property type="project" value="TreeGrafter"/>
</dbReference>
<keyword evidence="2" id="KW-0677">Repeat</keyword>
<dbReference type="InterPro" id="IPR013087">
    <property type="entry name" value="Znf_C2H2_type"/>
</dbReference>
<keyword evidence="1" id="KW-0479">Metal-binding</keyword>
<sequence>MPCSQHNHTPWPTSGVHTLSIEACERECGWCNTISTSATNLRSHARKHLSNPNAMALHNITISSGKAGRKRVVLGTQFLSKQQHNQDLNTKLRESGSRDHAPDGVTSVFDRVEDEDENLRQKGSSYLASASLHEAHGSQARRGEDVDEISKRNASIETNDDSAQLAWVSSGSAGQERMINTYRDVRVEIDDLEKSIRKCSRRLHTFAANLPAHCPPVHRYGVESFITWCSLSSSSMLGLHEYFEDRHGDRDLESPFSSTKGSEDVASDRFTTAKIAEPAVAGNYAWPEVITPNTKFDHVGVERQSVEWEHLNFPLQPRTEPSKYQQLPSIDTMLSDRQSSGMMGSLTETAPLVQLQYDSTARSVHYTRTGRISKAKKGLKVHTCDCGRSYTRIEHLRRHQKNHATENALVCEYPGCGKTFHRAGLLLRHQERHNEGHIESGSSFPPAPACYQPPLPGTYSMRAIPPSSGHIPPHQAQANRDITSPDSTEMASPIHQSSSSQWLDLGSPTNVFDFFSEPLLEYP</sequence>
<accession>A0A6A5QSS1</accession>
<evidence type="ECO:0000313" key="8">
    <source>
        <dbReference type="EMBL" id="KAF1917860.1"/>
    </source>
</evidence>
<dbReference type="PANTHER" id="PTHR24408:SF58">
    <property type="entry name" value="TRANSCRIPTION FACTOR (TFIIIA), PUTATIVE (AFU_ORTHOLOGUE AFUA_1G05150)-RELATED"/>
    <property type="match status" value="1"/>
</dbReference>
<name>A0A6A5QSS1_AMPQU</name>
<organism evidence="8 9">
    <name type="scientific">Ampelomyces quisqualis</name>
    <name type="common">Powdery mildew agent</name>
    <dbReference type="NCBI Taxonomy" id="50730"/>
    <lineage>
        <taxon>Eukaryota</taxon>
        <taxon>Fungi</taxon>
        <taxon>Dikarya</taxon>
        <taxon>Ascomycota</taxon>
        <taxon>Pezizomycotina</taxon>
        <taxon>Dothideomycetes</taxon>
        <taxon>Pleosporomycetidae</taxon>
        <taxon>Pleosporales</taxon>
        <taxon>Pleosporineae</taxon>
        <taxon>Phaeosphaeriaceae</taxon>
        <taxon>Ampelomyces</taxon>
    </lineage>
</organism>
<gene>
    <name evidence="8" type="ORF">BDU57DRAFT_514330</name>
</gene>
<dbReference type="EMBL" id="ML979134">
    <property type="protein sequence ID" value="KAF1917860.1"/>
    <property type="molecule type" value="Genomic_DNA"/>
</dbReference>
<evidence type="ECO:0000256" key="6">
    <source>
        <dbReference type="SAM" id="MobiDB-lite"/>
    </source>
</evidence>
<dbReference type="AlphaFoldDB" id="A0A6A5QSS1"/>
<evidence type="ECO:0000259" key="7">
    <source>
        <dbReference type="PROSITE" id="PS50157"/>
    </source>
</evidence>
<dbReference type="GO" id="GO:0008270">
    <property type="term" value="F:zinc ion binding"/>
    <property type="evidence" value="ECO:0007669"/>
    <property type="project" value="UniProtKB-KW"/>
</dbReference>
<feature type="domain" description="C2H2-type" evidence="7">
    <location>
        <begin position="382"/>
        <end position="408"/>
    </location>
</feature>
<dbReference type="SUPFAM" id="SSF57667">
    <property type="entry name" value="beta-beta-alpha zinc fingers"/>
    <property type="match status" value="1"/>
</dbReference>
<keyword evidence="3 5" id="KW-0863">Zinc-finger</keyword>
<dbReference type="PROSITE" id="PS50157">
    <property type="entry name" value="ZINC_FINGER_C2H2_2"/>
    <property type="match status" value="2"/>
</dbReference>
<keyword evidence="4" id="KW-0862">Zinc</keyword>
<dbReference type="PANTHER" id="PTHR24408">
    <property type="entry name" value="ZINC FINGER PROTEIN"/>
    <property type="match status" value="1"/>
</dbReference>
<feature type="compositionally biased region" description="Polar residues" evidence="6">
    <location>
        <begin position="476"/>
        <end position="502"/>
    </location>
</feature>
<dbReference type="GO" id="GO:0000981">
    <property type="term" value="F:DNA-binding transcription factor activity, RNA polymerase II-specific"/>
    <property type="evidence" value="ECO:0007669"/>
    <property type="project" value="TreeGrafter"/>
</dbReference>
<evidence type="ECO:0000256" key="2">
    <source>
        <dbReference type="ARBA" id="ARBA00022737"/>
    </source>
</evidence>
<feature type="region of interest" description="Disordered" evidence="6">
    <location>
        <begin position="467"/>
        <end position="502"/>
    </location>
</feature>
<dbReference type="Proteomes" id="UP000800096">
    <property type="component" value="Unassembled WGS sequence"/>
</dbReference>
<dbReference type="Pfam" id="PF00096">
    <property type="entry name" value="zf-C2H2"/>
    <property type="match status" value="1"/>
</dbReference>
<evidence type="ECO:0000313" key="9">
    <source>
        <dbReference type="Proteomes" id="UP000800096"/>
    </source>
</evidence>